<dbReference type="RefSeq" id="WP_120019213.1">
    <property type="nucleotide sequence ID" value="NZ_QZWZ01000083.1"/>
</dbReference>
<protein>
    <submittedName>
        <fullName evidence="2">DUF1612 domain-containing protein</fullName>
    </submittedName>
</protein>
<reference evidence="2 3" key="1">
    <citation type="submission" date="2018-09" db="EMBL/GenBank/DDBJ databases">
        <title>Mesorhizobium carmichaelinearum sp. nov. isolated from Carmichaelinea spp. root nodules in New Zealand.</title>
        <authorList>
            <person name="De Meyer S.E."/>
        </authorList>
    </citation>
    <scope>NUCLEOTIDE SEQUENCE [LARGE SCALE GENOMIC DNA]</scope>
    <source>
        <strain evidence="2 3">ICMP19557</strain>
    </source>
</reference>
<dbReference type="InterPro" id="IPR011670">
    <property type="entry name" value="DUF1612"/>
</dbReference>
<dbReference type="Pfam" id="PF07756">
    <property type="entry name" value="DUF1612"/>
    <property type="match status" value="1"/>
</dbReference>
<evidence type="ECO:0000259" key="1">
    <source>
        <dbReference type="Pfam" id="PF07756"/>
    </source>
</evidence>
<feature type="domain" description="DUF1612" evidence="1">
    <location>
        <begin position="1"/>
        <end position="37"/>
    </location>
</feature>
<organism evidence="2 3">
    <name type="scientific">Mesorhizobium waimense</name>
    <dbReference type="NCBI Taxonomy" id="1300307"/>
    <lineage>
        <taxon>Bacteria</taxon>
        <taxon>Pseudomonadati</taxon>
        <taxon>Pseudomonadota</taxon>
        <taxon>Alphaproteobacteria</taxon>
        <taxon>Hyphomicrobiales</taxon>
        <taxon>Phyllobacteriaceae</taxon>
        <taxon>Mesorhizobium</taxon>
    </lineage>
</organism>
<gene>
    <name evidence="2" type="ORF">D3227_38260</name>
</gene>
<proteinExistence type="predicted"/>
<evidence type="ECO:0000313" key="2">
    <source>
        <dbReference type="EMBL" id="RJT23810.1"/>
    </source>
</evidence>
<accession>A0A3A5K007</accession>
<keyword evidence="3" id="KW-1185">Reference proteome</keyword>
<dbReference type="Proteomes" id="UP000272706">
    <property type="component" value="Unassembled WGS sequence"/>
</dbReference>
<name>A0A3A5K007_9HYPH</name>
<sequence>MIYDLDWDEDARLAEWQDVMFKTRDLPVVLPAALLLEGNRPVVTAEISL</sequence>
<comment type="caution">
    <text evidence="2">The sequence shown here is derived from an EMBL/GenBank/DDBJ whole genome shotgun (WGS) entry which is preliminary data.</text>
</comment>
<dbReference type="EMBL" id="QZWZ01000083">
    <property type="protein sequence ID" value="RJT23810.1"/>
    <property type="molecule type" value="Genomic_DNA"/>
</dbReference>
<dbReference type="AlphaFoldDB" id="A0A3A5K007"/>
<evidence type="ECO:0000313" key="3">
    <source>
        <dbReference type="Proteomes" id="UP000272706"/>
    </source>
</evidence>